<comment type="similarity">
    <text evidence="3 10 13">Belongs to the IPP transferase family.</text>
</comment>
<dbReference type="EC" id="2.5.1.75" evidence="10"/>
<evidence type="ECO:0000256" key="10">
    <source>
        <dbReference type="HAMAP-Rule" id="MF_00185"/>
    </source>
</evidence>
<evidence type="ECO:0000256" key="9">
    <source>
        <dbReference type="ARBA" id="ARBA00049563"/>
    </source>
</evidence>
<keyword evidence="8 10" id="KW-0460">Magnesium</keyword>
<dbReference type="SUPFAM" id="SSF52540">
    <property type="entry name" value="P-loop containing nucleoside triphosphate hydrolases"/>
    <property type="match status" value="2"/>
</dbReference>
<sequence length="329" mass="37465">MTQENGLVILVGPTAVGKTKLGVELASACNGEIISADSMQIYRGMDIGTAKITPEEMKGVPHWGIDIVDPDVPFSVSSFRELAHGWLSDIWKRGRLPFLVGGTGLYVRAVTENYNFSEFAGDPEFRHALEREAQQYGPEYLHKRLQILDPETAKRLHPNDLRRVIRALEVYEFTGIPMSQSVTPCERVTLFPTLKIGLTMNDREALYQRINQRVDVMMNNGLVQEVQTLLANGMHKELISMQGIGYKEIIDYLEGQGTIEEAVEKIKLGSRRYAKRQLSWFRRDSSIHWFEVDTMSWDQLYTGCLRLVKEFRHQLANTVEIKEDGGTRT</sequence>
<dbReference type="InterPro" id="IPR018022">
    <property type="entry name" value="IPT"/>
</dbReference>
<organism evidence="14 15">
    <name type="scientific">Effusibacillus consociatus</name>
    <dbReference type="NCBI Taxonomy" id="1117041"/>
    <lineage>
        <taxon>Bacteria</taxon>
        <taxon>Bacillati</taxon>
        <taxon>Bacillota</taxon>
        <taxon>Bacilli</taxon>
        <taxon>Bacillales</taxon>
        <taxon>Alicyclobacillaceae</taxon>
        <taxon>Effusibacillus</taxon>
    </lineage>
</organism>
<keyword evidence="5 10" id="KW-0819">tRNA processing</keyword>
<evidence type="ECO:0000256" key="6">
    <source>
        <dbReference type="ARBA" id="ARBA00022741"/>
    </source>
</evidence>
<dbReference type="RefSeq" id="WP_380024240.1">
    <property type="nucleotide sequence ID" value="NZ_JBHSHC010000016.1"/>
</dbReference>
<dbReference type="InterPro" id="IPR027417">
    <property type="entry name" value="P-loop_NTPase"/>
</dbReference>
<dbReference type="Gene3D" id="1.10.20.140">
    <property type="match status" value="1"/>
</dbReference>
<gene>
    <name evidence="10 14" type="primary">miaA</name>
    <name evidence="14" type="ORF">ACFO8Q_03180</name>
</gene>
<evidence type="ECO:0000256" key="1">
    <source>
        <dbReference type="ARBA" id="ARBA00001946"/>
    </source>
</evidence>
<evidence type="ECO:0000256" key="2">
    <source>
        <dbReference type="ARBA" id="ARBA00003213"/>
    </source>
</evidence>
<dbReference type="InterPro" id="IPR039657">
    <property type="entry name" value="Dimethylallyltransferase"/>
</dbReference>
<dbReference type="GO" id="GO:0052381">
    <property type="term" value="F:tRNA dimethylallyltransferase activity"/>
    <property type="evidence" value="ECO:0007669"/>
    <property type="project" value="UniProtKB-EC"/>
</dbReference>
<dbReference type="NCBIfam" id="TIGR00174">
    <property type="entry name" value="miaA"/>
    <property type="match status" value="1"/>
</dbReference>
<comment type="subunit">
    <text evidence="10">Monomer.</text>
</comment>
<dbReference type="HAMAP" id="MF_00185">
    <property type="entry name" value="IPP_trans"/>
    <property type="match status" value="1"/>
</dbReference>
<keyword evidence="6 10" id="KW-0547">Nucleotide-binding</keyword>
<accession>A0ABV9Q160</accession>
<evidence type="ECO:0000256" key="7">
    <source>
        <dbReference type="ARBA" id="ARBA00022840"/>
    </source>
</evidence>
<dbReference type="EMBL" id="JBHSHC010000016">
    <property type="protein sequence ID" value="MFC4766400.1"/>
    <property type="molecule type" value="Genomic_DNA"/>
</dbReference>
<comment type="cofactor">
    <cofactor evidence="1 10">
        <name>Mg(2+)</name>
        <dbReference type="ChEBI" id="CHEBI:18420"/>
    </cofactor>
</comment>
<proteinExistence type="inferred from homology"/>
<evidence type="ECO:0000256" key="4">
    <source>
        <dbReference type="ARBA" id="ARBA00022679"/>
    </source>
</evidence>
<name>A0ABV9Q160_9BACL</name>
<comment type="function">
    <text evidence="2 10 12">Catalyzes the transfer of a dimethylallyl group onto the adenine at position 37 in tRNAs that read codons beginning with uridine, leading to the formation of N6-(dimethylallyl)adenosine (i(6)A).</text>
</comment>
<feature type="site" description="Interaction with substrate tRNA" evidence="10">
    <location>
        <position position="126"/>
    </location>
</feature>
<feature type="binding site" evidence="10">
    <location>
        <begin position="14"/>
        <end position="19"/>
    </location>
    <ligand>
        <name>substrate</name>
    </ligand>
</feature>
<evidence type="ECO:0000313" key="14">
    <source>
        <dbReference type="EMBL" id="MFC4766400.1"/>
    </source>
</evidence>
<evidence type="ECO:0000256" key="11">
    <source>
        <dbReference type="RuleBase" id="RU003783"/>
    </source>
</evidence>
<feature type="region of interest" description="Interaction with substrate tRNA" evidence="10">
    <location>
        <begin position="37"/>
        <end position="40"/>
    </location>
</feature>
<keyword evidence="4 10" id="KW-0808">Transferase</keyword>
<dbReference type="PANTHER" id="PTHR11088">
    <property type="entry name" value="TRNA DIMETHYLALLYLTRANSFERASE"/>
    <property type="match status" value="1"/>
</dbReference>
<evidence type="ECO:0000256" key="12">
    <source>
        <dbReference type="RuleBase" id="RU003784"/>
    </source>
</evidence>
<reference evidence="15" key="1">
    <citation type="journal article" date="2019" name="Int. J. Syst. Evol. Microbiol.">
        <title>The Global Catalogue of Microorganisms (GCM) 10K type strain sequencing project: providing services to taxonomists for standard genome sequencing and annotation.</title>
        <authorList>
            <consortium name="The Broad Institute Genomics Platform"/>
            <consortium name="The Broad Institute Genome Sequencing Center for Infectious Disease"/>
            <person name="Wu L."/>
            <person name="Ma J."/>
        </authorList>
    </citation>
    <scope>NUCLEOTIDE SEQUENCE [LARGE SCALE GENOMIC DNA]</scope>
    <source>
        <strain evidence="15">WYCCWR 12678</strain>
    </source>
</reference>
<evidence type="ECO:0000256" key="5">
    <source>
        <dbReference type="ARBA" id="ARBA00022694"/>
    </source>
</evidence>
<feature type="binding site" evidence="10">
    <location>
        <begin position="12"/>
        <end position="19"/>
    </location>
    <ligand>
        <name>ATP</name>
        <dbReference type="ChEBI" id="CHEBI:30616"/>
    </ligand>
</feature>
<evidence type="ECO:0000256" key="8">
    <source>
        <dbReference type="ARBA" id="ARBA00022842"/>
    </source>
</evidence>
<evidence type="ECO:0000313" key="15">
    <source>
        <dbReference type="Proteomes" id="UP001596002"/>
    </source>
</evidence>
<dbReference type="Proteomes" id="UP001596002">
    <property type="component" value="Unassembled WGS sequence"/>
</dbReference>
<comment type="caution">
    <text evidence="10">Lacks conserved residue(s) required for the propagation of feature annotation.</text>
</comment>
<keyword evidence="15" id="KW-1185">Reference proteome</keyword>
<dbReference type="Gene3D" id="3.40.50.300">
    <property type="entry name" value="P-loop containing nucleotide triphosphate hydrolases"/>
    <property type="match status" value="1"/>
</dbReference>
<comment type="caution">
    <text evidence="14">The sequence shown here is derived from an EMBL/GenBank/DDBJ whole genome shotgun (WGS) entry which is preliminary data.</text>
</comment>
<dbReference type="PANTHER" id="PTHR11088:SF60">
    <property type="entry name" value="TRNA DIMETHYLALLYLTRANSFERASE"/>
    <property type="match status" value="1"/>
</dbReference>
<protein>
    <recommendedName>
        <fullName evidence="10">tRNA dimethylallyltransferase</fullName>
        <ecNumber evidence="10">2.5.1.75</ecNumber>
    </recommendedName>
    <alternativeName>
        <fullName evidence="10">Dimethylallyl diphosphate:tRNA dimethylallyltransferase</fullName>
        <shortName evidence="10">DMAPP:tRNA dimethylallyltransferase</shortName>
        <shortName evidence="10">DMATase</shortName>
    </alternativeName>
    <alternativeName>
        <fullName evidence="10">Isopentenyl-diphosphate:tRNA isopentenyltransferase</fullName>
        <shortName evidence="10">IPP transferase</shortName>
        <shortName evidence="10">IPPT</shortName>
        <shortName evidence="10">IPTase</shortName>
    </alternativeName>
</protein>
<comment type="catalytic activity">
    <reaction evidence="9 10 11">
        <text>adenosine(37) in tRNA + dimethylallyl diphosphate = N(6)-dimethylallyladenosine(37) in tRNA + diphosphate</text>
        <dbReference type="Rhea" id="RHEA:26482"/>
        <dbReference type="Rhea" id="RHEA-COMP:10162"/>
        <dbReference type="Rhea" id="RHEA-COMP:10375"/>
        <dbReference type="ChEBI" id="CHEBI:33019"/>
        <dbReference type="ChEBI" id="CHEBI:57623"/>
        <dbReference type="ChEBI" id="CHEBI:74411"/>
        <dbReference type="ChEBI" id="CHEBI:74415"/>
        <dbReference type="EC" id="2.5.1.75"/>
    </reaction>
</comment>
<keyword evidence="7 10" id="KW-0067">ATP-binding</keyword>
<evidence type="ECO:0000256" key="3">
    <source>
        <dbReference type="ARBA" id="ARBA00005842"/>
    </source>
</evidence>
<dbReference type="Pfam" id="PF01715">
    <property type="entry name" value="IPPT"/>
    <property type="match status" value="1"/>
</dbReference>
<evidence type="ECO:0000256" key="13">
    <source>
        <dbReference type="RuleBase" id="RU003785"/>
    </source>
</evidence>
<feature type="site" description="Interaction with substrate tRNA" evidence="10">
    <location>
        <position position="103"/>
    </location>
</feature>